<proteinExistence type="predicted"/>
<name>A0A371D7P3_9APHY</name>
<protein>
    <submittedName>
        <fullName evidence="1">Uncharacterized protein</fullName>
    </submittedName>
</protein>
<organism evidence="1 2">
    <name type="scientific">Lentinus brumalis</name>
    <dbReference type="NCBI Taxonomy" id="2498619"/>
    <lineage>
        <taxon>Eukaryota</taxon>
        <taxon>Fungi</taxon>
        <taxon>Dikarya</taxon>
        <taxon>Basidiomycota</taxon>
        <taxon>Agaricomycotina</taxon>
        <taxon>Agaricomycetes</taxon>
        <taxon>Polyporales</taxon>
        <taxon>Polyporaceae</taxon>
        <taxon>Lentinus</taxon>
    </lineage>
</organism>
<reference evidence="1 2" key="1">
    <citation type="journal article" date="2018" name="Biotechnol. Biofuels">
        <title>Integrative visual omics of the white-rot fungus Polyporus brumalis exposes the biotechnological potential of its oxidative enzymes for delignifying raw plant biomass.</title>
        <authorList>
            <person name="Miyauchi S."/>
            <person name="Rancon A."/>
            <person name="Drula E."/>
            <person name="Hage H."/>
            <person name="Chaduli D."/>
            <person name="Favel A."/>
            <person name="Grisel S."/>
            <person name="Henrissat B."/>
            <person name="Herpoel-Gimbert I."/>
            <person name="Ruiz-Duenas F.J."/>
            <person name="Chevret D."/>
            <person name="Hainaut M."/>
            <person name="Lin J."/>
            <person name="Wang M."/>
            <person name="Pangilinan J."/>
            <person name="Lipzen A."/>
            <person name="Lesage-Meessen L."/>
            <person name="Navarro D."/>
            <person name="Riley R."/>
            <person name="Grigoriev I.V."/>
            <person name="Zhou S."/>
            <person name="Raouche S."/>
            <person name="Rosso M.N."/>
        </authorList>
    </citation>
    <scope>NUCLEOTIDE SEQUENCE [LARGE SCALE GENOMIC DNA]</scope>
    <source>
        <strain evidence="1 2">BRFM 1820</strain>
    </source>
</reference>
<keyword evidence="2" id="KW-1185">Reference proteome</keyword>
<accession>A0A371D7P3</accession>
<dbReference type="Proteomes" id="UP000256964">
    <property type="component" value="Unassembled WGS sequence"/>
</dbReference>
<dbReference type="OrthoDB" id="2756971at2759"/>
<evidence type="ECO:0000313" key="1">
    <source>
        <dbReference type="EMBL" id="RDX48561.1"/>
    </source>
</evidence>
<dbReference type="EMBL" id="KZ857411">
    <property type="protein sequence ID" value="RDX48561.1"/>
    <property type="molecule type" value="Genomic_DNA"/>
</dbReference>
<sequence length="200" mass="22337">MLPPTPPAVHVFGKWRDQCFINVPGQTDRLLAHLYDCNVSTPVPLGMGCRVQILALSPAAYHSNVSVAWGHICDVYDPHIVGRIVGVHARREDGMLVFAVENERVLSDTSVRLAVFTIPYSPGYTVMQDEDECPRAWMRKLLVGVRRQATPLLTAKVHGRLDLGETPVPVLRYPDPREDAPEPAEALTEQTGKVWRPWLV</sequence>
<evidence type="ECO:0000313" key="2">
    <source>
        <dbReference type="Proteomes" id="UP000256964"/>
    </source>
</evidence>
<dbReference type="AlphaFoldDB" id="A0A371D7P3"/>
<gene>
    <name evidence="1" type="ORF">OH76DRAFT_1419028</name>
</gene>